<accession>A0A7R9M976</accession>
<dbReference type="GO" id="GO:0005634">
    <property type="term" value="C:nucleus"/>
    <property type="evidence" value="ECO:0007669"/>
    <property type="project" value="UniProtKB-ARBA"/>
</dbReference>
<organism evidence="4">
    <name type="scientific">Oppiella nova</name>
    <dbReference type="NCBI Taxonomy" id="334625"/>
    <lineage>
        <taxon>Eukaryota</taxon>
        <taxon>Metazoa</taxon>
        <taxon>Ecdysozoa</taxon>
        <taxon>Arthropoda</taxon>
        <taxon>Chelicerata</taxon>
        <taxon>Arachnida</taxon>
        <taxon>Acari</taxon>
        <taxon>Acariformes</taxon>
        <taxon>Sarcoptiformes</taxon>
        <taxon>Oribatida</taxon>
        <taxon>Brachypylina</taxon>
        <taxon>Oppioidea</taxon>
        <taxon>Oppiidae</taxon>
        <taxon>Oppiella</taxon>
    </lineage>
</organism>
<feature type="region of interest" description="Disordered" evidence="2">
    <location>
        <begin position="346"/>
        <end position="444"/>
    </location>
</feature>
<feature type="non-terminal residue" evidence="4">
    <location>
        <position position="515"/>
    </location>
</feature>
<evidence type="ECO:0000313" key="5">
    <source>
        <dbReference type="Proteomes" id="UP000728032"/>
    </source>
</evidence>
<dbReference type="Proteomes" id="UP000728032">
    <property type="component" value="Unassembled WGS sequence"/>
</dbReference>
<feature type="compositionally biased region" description="Basic and acidic residues" evidence="2">
    <location>
        <begin position="346"/>
        <end position="357"/>
    </location>
</feature>
<evidence type="ECO:0000256" key="2">
    <source>
        <dbReference type="SAM" id="MobiDB-lite"/>
    </source>
</evidence>
<dbReference type="OrthoDB" id="28947at2759"/>
<name>A0A7R9M976_9ACAR</name>
<dbReference type="InterPro" id="IPR040155">
    <property type="entry name" value="CEBPZ/Mak21-like"/>
</dbReference>
<dbReference type="InterPro" id="IPR005612">
    <property type="entry name" value="CCAAT-binding_factor"/>
</dbReference>
<evidence type="ECO:0000313" key="4">
    <source>
        <dbReference type="EMBL" id="CAD7654810.1"/>
    </source>
</evidence>
<dbReference type="EMBL" id="OC923365">
    <property type="protein sequence ID" value="CAD7654810.1"/>
    <property type="molecule type" value="Genomic_DNA"/>
</dbReference>
<comment type="similarity">
    <text evidence="1">Belongs to the CBF/MAK21 family.</text>
</comment>
<dbReference type="PANTHER" id="PTHR12048">
    <property type="entry name" value="CCAAT-BINDING FACTOR-RELATED"/>
    <property type="match status" value="1"/>
</dbReference>
<feature type="region of interest" description="Disordered" evidence="2">
    <location>
        <begin position="112"/>
        <end position="152"/>
    </location>
</feature>
<sequence>IQALCLIFNILDVQQTGSLTDRFYAVLYRHLLDVQLEYCSRRAMLLNLVYRAMKRDPVLRRVKAFVKRLLQVAVTQSSSVATSILILISEVIHSKPGLVLNKEVMEQTVVTNNTGADESDDEHYEDVPLSDEEGETVADSQPSTGSDNKKASVSWVHTKNIDTNRPKSSYYDPSARNPLFACAETTALWELDVMGRHFHPSTQMFAQKIVNNERIDYSGDPLVDFSVKQFLNRFVFRNPKKMDKRVKKSTRESRVFGRIPAPTTGDTGAVVADITSKDYVNQSESRVPVDELFIYNYLRQRQSMASAAKGDDSDAESVTSVEFESLLDRLEPMSKRERDLDFHKDFSKKSSKSKRDDDDSADEGSDGDSSADEDEFGDDSAADDEDMEFDADDPDFADAFDGIDEDLEEAFGDEDDDGSGDEDRDGAPAKRPKRNKKGFDSVTNSVFASADEFAELLEDNESDSDISGAEESAKGVGAKGKGKADRKAEFRAKRKLGRNHSKNKKRKKVNPKDLL</sequence>
<proteinExistence type="inferred from homology"/>
<reference evidence="4" key="1">
    <citation type="submission" date="2020-11" db="EMBL/GenBank/DDBJ databases">
        <authorList>
            <person name="Tran Van P."/>
        </authorList>
    </citation>
    <scope>NUCLEOTIDE SEQUENCE</scope>
</reference>
<dbReference type="Pfam" id="PF03914">
    <property type="entry name" value="CBF"/>
    <property type="match status" value="1"/>
</dbReference>
<keyword evidence="5" id="KW-1185">Reference proteome</keyword>
<feature type="compositionally biased region" description="Basic and acidic residues" evidence="2">
    <location>
        <begin position="482"/>
        <end position="491"/>
    </location>
</feature>
<dbReference type="EMBL" id="CAJPVJ010008540">
    <property type="protein sequence ID" value="CAG2171997.1"/>
    <property type="molecule type" value="Genomic_DNA"/>
</dbReference>
<evidence type="ECO:0000259" key="3">
    <source>
        <dbReference type="Pfam" id="PF03914"/>
    </source>
</evidence>
<dbReference type="PANTHER" id="PTHR12048:SF0">
    <property type="entry name" value="CCAAT_ENHANCER-BINDING PROTEIN ZETA"/>
    <property type="match status" value="1"/>
</dbReference>
<evidence type="ECO:0000256" key="1">
    <source>
        <dbReference type="ARBA" id="ARBA00007797"/>
    </source>
</evidence>
<feature type="compositionally biased region" description="Acidic residues" evidence="2">
    <location>
        <begin position="358"/>
        <end position="424"/>
    </location>
</feature>
<feature type="compositionally biased region" description="Basic residues" evidence="2">
    <location>
        <begin position="492"/>
        <end position="509"/>
    </location>
</feature>
<feature type="compositionally biased region" description="Acidic residues" evidence="2">
    <location>
        <begin position="117"/>
        <end position="136"/>
    </location>
</feature>
<gene>
    <name evidence="4" type="ORF">ONB1V03_LOCUS11455</name>
</gene>
<dbReference type="AlphaFoldDB" id="A0A7R9M976"/>
<feature type="region of interest" description="Disordered" evidence="2">
    <location>
        <begin position="456"/>
        <end position="515"/>
    </location>
</feature>
<feature type="domain" description="CCAAT-binding factor" evidence="3">
    <location>
        <begin position="1"/>
        <end position="206"/>
    </location>
</feature>
<protein>
    <recommendedName>
        <fullName evidence="3">CCAAT-binding factor domain-containing protein</fullName>
    </recommendedName>
</protein>